<dbReference type="AlphaFoldDB" id="A0A6J4VH87"/>
<gene>
    <name evidence="2" type="ORF">AVDCRST_MAG19-3776</name>
</gene>
<feature type="compositionally biased region" description="Basic residues" evidence="1">
    <location>
        <begin position="104"/>
        <end position="114"/>
    </location>
</feature>
<accession>A0A6J4VH87</accession>
<dbReference type="EMBL" id="CADCWL010000205">
    <property type="protein sequence ID" value="CAA9578796.1"/>
    <property type="molecule type" value="Genomic_DNA"/>
</dbReference>
<evidence type="ECO:0000256" key="1">
    <source>
        <dbReference type="SAM" id="MobiDB-lite"/>
    </source>
</evidence>
<name>A0A6J4VH87_9BACT</name>
<sequence length="138" mass="14983">MSGTRTVLWVRRATRQAADRCRGRRVRRPPSGARPTSGPDETGRAIGGAVPIGLPMPPRPGRVPIAAEGGTLGSGWRVGYPLPRGIKTPGRDRVLSFRDACGLARRRGGRRPRGARPCSQPHPLNTRGRPTTEGRRQR</sequence>
<protein>
    <submittedName>
        <fullName evidence="2">Uncharacterized protein</fullName>
    </submittedName>
</protein>
<reference evidence="2" key="1">
    <citation type="submission" date="2020-02" db="EMBL/GenBank/DDBJ databases">
        <authorList>
            <person name="Meier V. D."/>
        </authorList>
    </citation>
    <scope>NUCLEOTIDE SEQUENCE</scope>
    <source>
        <strain evidence="2">AVDCRST_MAG19</strain>
    </source>
</reference>
<feature type="region of interest" description="Disordered" evidence="1">
    <location>
        <begin position="18"/>
        <end position="91"/>
    </location>
</feature>
<organism evidence="2">
    <name type="scientific">uncultured Thermomicrobiales bacterium</name>
    <dbReference type="NCBI Taxonomy" id="1645740"/>
    <lineage>
        <taxon>Bacteria</taxon>
        <taxon>Pseudomonadati</taxon>
        <taxon>Thermomicrobiota</taxon>
        <taxon>Thermomicrobia</taxon>
        <taxon>Thermomicrobiales</taxon>
        <taxon>environmental samples</taxon>
    </lineage>
</organism>
<evidence type="ECO:0000313" key="2">
    <source>
        <dbReference type="EMBL" id="CAA9578796.1"/>
    </source>
</evidence>
<proteinExistence type="predicted"/>
<feature type="region of interest" description="Disordered" evidence="1">
    <location>
        <begin position="104"/>
        <end position="138"/>
    </location>
</feature>